<name>A0A518DP40_9BACT</name>
<evidence type="ECO:0000313" key="2">
    <source>
        <dbReference type="Proteomes" id="UP000317648"/>
    </source>
</evidence>
<keyword evidence="2" id="KW-1185">Reference proteome</keyword>
<organism evidence="1 2">
    <name type="scientific">Lignipirellula cremea</name>
    <dbReference type="NCBI Taxonomy" id="2528010"/>
    <lineage>
        <taxon>Bacteria</taxon>
        <taxon>Pseudomonadati</taxon>
        <taxon>Planctomycetota</taxon>
        <taxon>Planctomycetia</taxon>
        <taxon>Pirellulales</taxon>
        <taxon>Pirellulaceae</taxon>
        <taxon>Lignipirellula</taxon>
    </lineage>
</organism>
<dbReference type="AlphaFoldDB" id="A0A518DP40"/>
<dbReference type="RefSeq" id="WP_145050581.1">
    <property type="nucleotide sequence ID" value="NZ_CP036433.1"/>
</dbReference>
<evidence type="ECO:0000313" key="1">
    <source>
        <dbReference type="EMBL" id="QDU93604.1"/>
    </source>
</evidence>
<dbReference type="OrthoDB" id="278248at2"/>
<dbReference type="GO" id="GO:0016829">
    <property type="term" value="F:lyase activity"/>
    <property type="evidence" value="ECO:0007669"/>
    <property type="project" value="UniProtKB-KW"/>
</dbReference>
<sequence length="263" mass="28868">MTHPPDQRTLDQLINVALCEADEDAVWQAVYTLQRRGDREVLERADELSVSNCFRERELAAWILGDLGAPERIFRRRCLQILTAMLQPDEEPSVLASVLTAVSHYEHRLVSQVVSCAGHADAGVRLGVVNALSGQEDPQAIAGLISLSSDPEVEVRDWATFGLGTLTDVDTPVLRAALAARLDDPDLETRLEAILGLARRRDERVCEIVAQELTAPDVCDDILEAAENLADQRLHPLLLALQEPGRENIAPLERAIAACAPCF</sequence>
<dbReference type="Pfam" id="PF13646">
    <property type="entry name" value="HEAT_2"/>
    <property type="match status" value="1"/>
</dbReference>
<gene>
    <name evidence="1" type="ORF">Pla8534_13840</name>
</gene>
<reference evidence="1 2" key="1">
    <citation type="submission" date="2019-02" db="EMBL/GenBank/DDBJ databases">
        <title>Deep-cultivation of Planctomycetes and their phenomic and genomic characterization uncovers novel biology.</title>
        <authorList>
            <person name="Wiegand S."/>
            <person name="Jogler M."/>
            <person name="Boedeker C."/>
            <person name="Pinto D."/>
            <person name="Vollmers J."/>
            <person name="Rivas-Marin E."/>
            <person name="Kohn T."/>
            <person name="Peeters S.H."/>
            <person name="Heuer A."/>
            <person name="Rast P."/>
            <person name="Oberbeckmann S."/>
            <person name="Bunk B."/>
            <person name="Jeske O."/>
            <person name="Meyerdierks A."/>
            <person name="Storesund J.E."/>
            <person name="Kallscheuer N."/>
            <person name="Luecker S."/>
            <person name="Lage O.M."/>
            <person name="Pohl T."/>
            <person name="Merkel B.J."/>
            <person name="Hornburger P."/>
            <person name="Mueller R.-W."/>
            <person name="Bruemmer F."/>
            <person name="Labrenz M."/>
            <person name="Spormann A.M."/>
            <person name="Op den Camp H."/>
            <person name="Overmann J."/>
            <person name="Amann R."/>
            <person name="Jetten M.S.M."/>
            <person name="Mascher T."/>
            <person name="Medema M.H."/>
            <person name="Devos D.P."/>
            <person name="Kaster A.-K."/>
            <person name="Ovreas L."/>
            <person name="Rohde M."/>
            <person name="Galperin M.Y."/>
            <person name="Jogler C."/>
        </authorList>
    </citation>
    <scope>NUCLEOTIDE SEQUENCE [LARGE SCALE GENOMIC DNA]</scope>
    <source>
        <strain evidence="1 2">Pla85_3_4</strain>
    </source>
</reference>
<dbReference type="KEGG" id="lcre:Pla8534_13840"/>
<dbReference type="Proteomes" id="UP000317648">
    <property type="component" value="Chromosome"/>
</dbReference>
<proteinExistence type="predicted"/>
<accession>A0A518DP40</accession>
<dbReference type="EMBL" id="CP036433">
    <property type="protein sequence ID" value="QDU93604.1"/>
    <property type="molecule type" value="Genomic_DNA"/>
</dbReference>
<protein>
    <submittedName>
        <fullName evidence="1">Putative lyase</fullName>
    </submittedName>
</protein>
<keyword evidence="1" id="KW-0456">Lyase</keyword>
<dbReference type="Gene3D" id="1.25.10.10">
    <property type="entry name" value="Leucine-rich Repeat Variant"/>
    <property type="match status" value="1"/>
</dbReference>
<dbReference type="SUPFAM" id="SSF48371">
    <property type="entry name" value="ARM repeat"/>
    <property type="match status" value="1"/>
</dbReference>
<dbReference type="InterPro" id="IPR011989">
    <property type="entry name" value="ARM-like"/>
</dbReference>
<dbReference type="InterPro" id="IPR016024">
    <property type="entry name" value="ARM-type_fold"/>
</dbReference>